<feature type="domain" description="DHHA1" evidence="8">
    <location>
        <begin position="343"/>
        <end position="440"/>
    </location>
</feature>
<feature type="domain" description="RecJ OB" evidence="10">
    <location>
        <begin position="454"/>
        <end position="560"/>
    </location>
</feature>
<dbReference type="GO" id="GO:0008409">
    <property type="term" value="F:5'-3' exonuclease activity"/>
    <property type="evidence" value="ECO:0007669"/>
    <property type="project" value="InterPro"/>
</dbReference>
<dbReference type="GO" id="GO:0003676">
    <property type="term" value="F:nucleic acid binding"/>
    <property type="evidence" value="ECO:0007669"/>
    <property type="project" value="InterPro"/>
</dbReference>
<evidence type="ECO:0000259" key="8">
    <source>
        <dbReference type="Pfam" id="PF02272"/>
    </source>
</evidence>
<keyword evidence="12" id="KW-1185">Reference proteome</keyword>
<keyword evidence="6" id="KW-0175">Coiled coil</keyword>
<dbReference type="Gene3D" id="3.90.1640.30">
    <property type="match status" value="1"/>
</dbReference>
<dbReference type="Pfam" id="PF17768">
    <property type="entry name" value="RecJ_OB"/>
    <property type="match status" value="1"/>
</dbReference>
<evidence type="ECO:0000259" key="7">
    <source>
        <dbReference type="Pfam" id="PF01368"/>
    </source>
</evidence>
<evidence type="ECO:0000256" key="6">
    <source>
        <dbReference type="SAM" id="Coils"/>
    </source>
</evidence>
<evidence type="ECO:0000256" key="4">
    <source>
        <dbReference type="ARBA" id="ARBA00022801"/>
    </source>
</evidence>
<comment type="similarity">
    <text evidence="1">Belongs to the RecJ family.</text>
</comment>
<dbReference type="PANTHER" id="PTHR30255:SF2">
    <property type="entry name" value="SINGLE-STRANDED-DNA-SPECIFIC EXONUCLEASE RECJ"/>
    <property type="match status" value="1"/>
</dbReference>
<sequence length="786" mass="89093">MLQAKTRWMVREGNRQKAEQLMNELQLTPLVANLLVNRGLDTAESVKKFLNPDEEFHHPFLLNDMDICVERIFQAIRNRERMVVYGDYDADGVTSTYVLLKTLRELGADADFYIPNRFTEGYGPNEQAFRTLKESGYHLIITVDNGIAGIHEAKVAKEIGIDLIITDHHEPGPELPDCLAIIHPKRADSNYPFKDLAGVGVAFKLATALLGKVPEELLPFAAIGTIADLVPLKDENRLIVKKALPLLQSSDHTGLKALMRVAGINQQELNEESISFGLAPRINAPGRLYHAGMVVDLFLANDKDEAEQLAYEINEINKERQEIVDKITVEAIEEISQSSNYINDQVIVVGKEGWHAGVIGIVASRLVEKFYRPVIVFSFDQATGLAKGSARSIPKFNMYQNLFQCKELLPHFGGHPMAAGLTMRTSDVPELREQLNRLAREQLDEDDFIPVTEVDGVIPLEDIHLQSVKELLQFAPFGTENPKPLLLINDIQLPQIKKVGAEKNHLKAIIENDSAQLDCIGFHMGDLADEISPLSKASVIGELAINEWNHVSKPQFILKDICIDEWQLFDYRGNRRIDQWIHQVPEKSSKLIVFRESTVNQMNLSEFAAGLEIIHSEASAKNCDIDGMNIVLIDLPQTKKQLESLLAGKQVARIYAHFYQDDIELLNTMPTREHFKWMYAFLRKKGVFDFRRYGADLAKYKGWSLHTLKFMLTVFFELNFVTMDNGILSVIKDPSKRDLSESKTYQLRQEIIQLEKELLFSSYKQLKISLDRFIGTANMKEAKAWI</sequence>
<dbReference type="Pfam" id="PF02272">
    <property type="entry name" value="DHHA1"/>
    <property type="match status" value="1"/>
</dbReference>
<dbReference type="InterPro" id="IPR001667">
    <property type="entry name" value="DDH_dom"/>
</dbReference>
<gene>
    <name evidence="11" type="primary">recJ</name>
    <name evidence="11" type="ORF">BT1A1_2323</name>
</gene>
<dbReference type="NCBIfam" id="TIGR00644">
    <property type="entry name" value="recJ"/>
    <property type="match status" value="1"/>
</dbReference>
<dbReference type="PANTHER" id="PTHR30255">
    <property type="entry name" value="SINGLE-STRANDED-DNA-SPECIFIC EXONUCLEASE RECJ"/>
    <property type="match status" value="1"/>
</dbReference>
<feature type="domain" description="Single-stranded-DNA-specific exonuclease RecJ C-terminal" evidence="9">
    <location>
        <begin position="567"/>
        <end position="767"/>
    </location>
</feature>
<evidence type="ECO:0000256" key="1">
    <source>
        <dbReference type="ARBA" id="ARBA00005915"/>
    </source>
</evidence>
<evidence type="ECO:0000256" key="5">
    <source>
        <dbReference type="ARBA" id="ARBA00022839"/>
    </source>
</evidence>
<dbReference type="InterPro" id="IPR051673">
    <property type="entry name" value="SSDNA_exonuclease_RecJ"/>
</dbReference>
<dbReference type="SUPFAM" id="SSF64182">
    <property type="entry name" value="DHH phosphoesterases"/>
    <property type="match status" value="1"/>
</dbReference>
<proteinExistence type="inferred from homology"/>
<dbReference type="Pfam" id="PF10141">
    <property type="entry name" value="ssDNA-exonuc_C"/>
    <property type="match status" value="1"/>
</dbReference>
<feature type="coiled-coil region" evidence="6">
    <location>
        <begin position="299"/>
        <end position="326"/>
    </location>
</feature>
<evidence type="ECO:0000256" key="2">
    <source>
        <dbReference type="ARBA" id="ARBA00019841"/>
    </source>
</evidence>
<keyword evidence="3" id="KW-0540">Nuclease</keyword>
<dbReference type="EMBL" id="CCRF01000065">
    <property type="protein sequence ID" value="CEE02144.1"/>
    <property type="molecule type" value="Genomic_DNA"/>
</dbReference>
<evidence type="ECO:0000256" key="3">
    <source>
        <dbReference type="ARBA" id="ARBA00022722"/>
    </source>
</evidence>
<keyword evidence="4 11" id="KW-0378">Hydrolase</keyword>
<evidence type="ECO:0000259" key="10">
    <source>
        <dbReference type="Pfam" id="PF17768"/>
    </source>
</evidence>
<dbReference type="Pfam" id="PF01368">
    <property type="entry name" value="DHH"/>
    <property type="match status" value="1"/>
</dbReference>
<dbReference type="InterPro" id="IPR041122">
    <property type="entry name" value="RecJ_OB"/>
</dbReference>
<accession>A0A090KTU1</accession>
<protein>
    <recommendedName>
        <fullName evidence="2">Single-stranded-DNA-specific exonuclease RecJ</fullName>
    </recommendedName>
</protein>
<dbReference type="Proteomes" id="UP000040576">
    <property type="component" value="Unassembled WGS sequence"/>
</dbReference>
<dbReference type="InterPro" id="IPR004610">
    <property type="entry name" value="RecJ"/>
</dbReference>
<evidence type="ECO:0000313" key="11">
    <source>
        <dbReference type="EMBL" id="CEE02144.1"/>
    </source>
</evidence>
<name>A0A090KTU1_9BACI</name>
<dbReference type="AlphaFoldDB" id="A0A090KTU1"/>
<keyword evidence="5 11" id="KW-0269">Exonuclease</keyword>
<dbReference type="InterPro" id="IPR018779">
    <property type="entry name" value="RecJ_C"/>
</dbReference>
<dbReference type="GO" id="GO:0006310">
    <property type="term" value="P:DNA recombination"/>
    <property type="evidence" value="ECO:0007669"/>
    <property type="project" value="InterPro"/>
</dbReference>
<dbReference type="RefSeq" id="WP_034771329.1">
    <property type="nucleotide sequence ID" value="NZ_CCRF01000065.1"/>
</dbReference>
<evidence type="ECO:0000259" key="9">
    <source>
        <dbReference type="Pfam" id="PF10141"/>
    </source>
</evidence>
<organism evidence="11 12">
    <name type="scientific">Caldibacillus thermoamylovorans</name>
    <dbReference type="NCBI Taxonomy" id="35841"/>
    <lineage>
        <taxon>Bacteria</taxon>
        <taxon>Bacillati</taxon>
        <taxon>Bacillota</taxon>
        <taxon>Bacilli</taxon>
        <taxon>Bacillales</taxon>
        <taxon>Bacillaceae</taxon>
        <taxon>Caldibacillus</taxon>
    </lineage>
</organism>
<evidence type="ECO:0000313" key="12">
    <source>
        <dbReference type="Proteomes" id="UP000040576"/>
    </source>
</evidence>
<dbReference type="GO" id="GO:0006281">
    <property type="term" value="P:DNA repair"/>
    <property type="evidence" value="ECO:0007669"/>
    <property type="project" value="InterPro"/>
</dbReference>
<feature type="domain" description="DDH" evidence="7">
    <location>
        <begin position="82"/>
        <end position="225"/>
    </location>
</feature>
<dbReference type="InterPro" id="IPR038763">
    <property type="entry name" value="DHH_sf"/>
</dbReference>
<dbReference type="InterPro" id="IPR003156">
    <property type="entry name" value="DHHA1_dom"/>
</dbReference>
<dbReference type="Gene3D" id="3.10.310.30">
    <property type="match status" value="1"/>
</dbReference>
<reference evidence="11 12" key="1">
    <citation type="submission" date="2014-07" db="EMBL/GenBank/DDBJ databases">
        <authorList>
            <person name="Wibberg Daniel"/>
        </authorList>
    </citation>
    <scope>NUCLEOTIDE SEQUENCE [LARGE SCALE GENOMIC DNA]</scope>
</reference>